<dbReference type="InterPro" id="IPR001753">
    <property type="entry name" value="Enoyl-CoA_hydra/iso"/>
</dbReference>
<dbReference type="PANTHER" id="PTHR43459:SF1">
    <property type="entry name" value="EG:BACN32G11.4 PROTEIN"/>
    <property type="match status" value="1"/>
</dbReference>
<dbReference type="Proteomes" id="UP001595973">
    <property type="component" value="Unassembled WGS sequence"/>
</dbReference>
<dbReference type="SUPFAM" id="SSF52096">
    <property type="entry name" value="ClpP/crotonase"/>
    <property type="match status" value="1"/>
</dbReference>
<dbReference type="CDD" id="cd06558">
    <property type="entry name" value="crotonase-like"/>
    <property type="match status" value="1"/>
</dbReference>
<dbReference type="EMBL" id="JBHSGI010000016">
    <property type="protein sequence ID" value="MFC4669660.1"/>
    <property type="molecule type" value="Genomic_DNA"/>
</dbReference>
<dbReference type="InterPro" id="IPR029045">
    <property type="entry name" value="ClpP/crotonase-like_dom_sf"/>
</dbReference>
<dbReference type="Gene3D" id="3.90.226.10">
    <property type="entry name" value="2-enoyl-CoA Hydratase, Chain A, domain 1"/>
    <property type="match status" value="1"/>
</dbReference>
<gene>
    <name evidence="1" type="ORF">ACFO5X_13940</name>
</gene>
<name>A0ABV9KHM9_9RHOB</name>
<proteinExistence type="predicted"/>
<protein>
    <submittedName>
        <fullName evidence="1">Enoyl-CoA hydratase/isomerase family protein</fullName>
    </submittedName>
</protein>
<organism evidence="1 2">
    <name type="scientific">Seohaeicola nanhaiensis</name>
    <dbReference type="NCBI Taxonomy" id="1387282"/>
    <lineage>
        <taxon>Bacteria</taxon>
        <taxon>Pseudomonadati</taxon>
        <taxon>Pseudomonadota</taxon>
        <taxon>Alphaproteobacteria</taxon>
        <taxon>Rhodobacterales</taxon>
        <taxon>Roseobacteraceae</taxon>
        <taxon>Seohaeicola</taxon>
    </lineage>
</organism>
<keyword evidence="2" id="KW-1185">Reference proteome</keyword>
<dbReference type="PANTHER" id="PTHR43459">
    <property type="entry name" value="ENOYL-COA HYDRATASE"/>
    <property type="match status" value="1"/>
</dbReference>
<sequence>MTADITRAEGIATLTLQTSHAMNSCSMSDFGALRDRFLELGADPEVHAVILTGSGRAFCVGAALDTFLGEGGLSGAPERLREGFDTCLNPLLRAMVDLPKPLVIAINGTVAGGGMGLALLGDLVIASEEARFHCAFVRMLGIVPDAGVSWLLPNLMGRNRALPLALLGESLSAREAVEAGLIWRAVPGAELMGEAESYARRLSKAPPEALRMTRQLFTDALSTRFGDLIDRERDANVALCARPELEEGVRAFLEKRAPDFRAKAG</sequence>
<accession>A0ABV9KHM9</accession>
<evidence type="ECO:0000313" key="1">
    <source>
        <dbReference type="EMBL" id="MFC4669660.1"/>
    </source>
</evidence>
<reference evidence="2" key="1">
    <citation type="journal article" date="2019" name="Int. J. Syst. Evol. Microbiol.">
        <title>The Global Catalogue of Microorganisms (GCM) 10K type strain sequencing project: providing services to taxonomists for standard genome sequencing and annotation.</title>
        <authorList>
            <consortium name="The Broad Institute Genomics Platform"/>
            <consortium name="The Broad Institute Genome Sequencing Center for Infectious Disease"/>
            <person name="Wu L."/>
            <person name="Ma J."/>
        </authorList>
    </citation>
    <scope>NUCLEOTIDE SEQUENCE [LARGE SCALE GENOMIC DNA]</scope>
    <source>
        <strain evidence="2">CGMCC 4.7283</strain>
    </source>
</reference>
<comment type="caution">
    <text evidence="1">The sequence shown here is derived from an EMBL/GenBank/DDBJ whole genome shotgun (WGS) entry which is preliminary data.</text>
</comment>
<dbReference type="RefSeq" id="WP_380718093.1">
    <property type="nucleotide sequence ID" value="NZ_JBHSGI010000016.1"/>
</dbReference>
<evidence type="ECO:0000313" key="2">
    <source>
        <dbReference type="Proteomes" id="UP001595973"/>
    </source>
</evidence>
<dbReference type="Pfam" id="PF00378">
    <property type="entry name" value="ECH_1"/>
    <property type="match status" value="1"/>
</dbReference>